<sequence>MSFLKKSFFCLLLSNFLIVGSLQAQKVKTIPVGKAWANNSVNAVIFRKNSLVSYKDYQFIAYYNETGNVVLGKRKLTSKNWELKTTDLKGNVSDAHNCISIMVDGKGYLHIAWDHHNHPLHYAKSKNPLSLELDAPTSMTGETEKSVSYPEFYRMPNGNLLFFYRNGASGKGNLVVKSYDIATSKWSMVHENLIDGEGKRSAYWQAFVDAKSNIHISWVWRESADVASNHDMAYACSKDGGKTWQKTSGEKYQLPINASNAEYACKIPQNSELINQTSMVADQAGNPYIATYFRPEGSKVPQYHLIHFDGKWHTQSLGFRTQAFSLSGMGTKKIPIARPQLVAWSNNGKLSAMVVFRDEERGSKASVALNTDLNHTTWKVKDLSDTYVGSWEPSFDTELWKNKQQLHLFVQPVEQADGEGKTNTPPQLVQVFELKL</sequence>
<organism evidence="2 3">
    <name type="scientific">Flectobacillus roseus</name>
    <dbReference type="NCBI Taxonomy" id="502259"/>
    <lineage>
        <taxon>Bacteria</taxon>
        <taxon>Pseudomonadati</taxon>
        <taxon>Bacteroidota</taxon>
        <taxon>Cytophagia</taxon>
        <taxon>Cytophagales</taxon>
        <taxon>Flectobacillaceae</taxon>
        <taxon>Flectobacillus</taxon>
    </lineage>
</organism>
<dbReference type="InterPro" id="IPR036278">
    <property type="entry name" value="Sialidase_sf"/>
</dbReference>
<gene>
    <name evidence="2" type="ORF">QM524_02555</name>
</gene>
<dbReference type="RefSeq" id="WP_283343346.1">
    <property type="nucleotide sequence ID" value="NZ_JASHIF010000002.1"/>
</dbReference>
<dbReference type="SUPFAM" id="SSF50939">
    <property type="entry name" value="Sialidases"/>
    <property type="match status" value="1"/>
</dbReference>
<keyword evidence="3" id="KW-1185">Reference proteome</keyword>
<accession>A0ABT6Y3F3</accession>
<keyword evidence="1" id="KW-0732">Signal</keyword>
<feature type="chain" id="PRO_5045210842" evidence="1">
    <location>
        <begin position="25"/>
        <end position="436"/>
    </location>
</feature>
<protein>
    <submittedName>
        <fullName evidence="2">BNR repeat-containing protein</fullName>
    </submittedName>
</protein>
<evidence type="ECO:0000313" key="2">
    <source>
        <dbReference type="EMBL" id="MDI9858081.1"/>
    </source>
</evidence>
<evidence type="ECO:0000256" key="1">
    <source>
        <dbReference type="SAM" id="SignalP"/>
    </source>
</evidence>
<feature type="signal peptide" evidence="1">
    <location>
        <begin position="1"/>
        <end position="24"/>
    </location>
</feature>
<proteinExistence type="predicted"/>
<evidence type="ECO:0000313" key="3">
    <source>
        <dbReference type="Proteomes" id="UP001236507"/>
    </source>
</evidence>
<comment type="caution">
    <text evidence="2">The sequence shown here is derived from an EMBL/GenBank/DDBJ whole genome shotgun (WGS) entry which is preliminary data.</text>
</comment>
<dbReference type="EMBL" id="JASHIF010000002">
    <property type="protein sequence ID" value="MDI9858081.1"/>
    <property type="molecule type" value="Genomic_DNA"/>
</dbReference>
<dbReference type="Pfam" id="PF15892">
    <property type="entry name" value="BNR_4"/>
    <property type="match status" value="1"/>
</dbReference>
<dbReference type="Proteomes" id="UP001236507">
    <property type="component" value="Unassembled WGS sequence"/>
</dbReference>
<name>A0ABT6Y3F3_9BACT</name>
<reference evidence="2 3" key="1">
    <citation type="submission" date="2023-05" db="EMBL/GenBank/DDBJ databases">
        <title>Novel species of genus Flectobacillus isolated from stream in China.</title>
        <authorList>
            <person name="Lu H."/>
        </authorList>
    </citation>
    <scope>NUCLEOTIDE SEQUENCE [LARGE SCALE GENOMIC DNA]</scope>
    <source>
        <strain evidence="2 3">KCTC 42575</strain>
    </source>
</reference>